<dbReference type="Proteomes" id="UP001596383">
    <property type="component" value="Unassembled WGS sequence"/>
</dbReference>
<dbReference type="EMBL" id="JBHSWV010000560">
    <property type="protein sequence ID" value="MFC6768462.1"/>
    <property type="molecule type" value="Genomic_DNA"/>
</dbReference>
<evidence type="ECO:0008006" key="3">
    <source>
        <dbReference type="Google" id="ProtNLM"/>
    </source>
</evidence>
<gene>
    <name evidence="1" type="ORF">ACFQE6_26690</name>
</gene>
<protein>
    <recommendedName>
        <fullName evidence="3">Small CPxCG-related zinc finger protein</fullName>
    </recommendedName>
</protein>
<evidence type="ECO:0000313" key="2">
    <source>
        <dbReference type="Proteomes" id="UP001596383"/>
    </source>
</evidence>
<keyword evidence="2" id="KW-1185">Reference proteome</keyword>
<comment type="caution">
    <text evidence="1">The sequence shown here is derived from an EMBL/GenBank/DDBJ whole genome shotgun (WGS) entry which is preliminary data.</text>
</comment>
<name>A0ABD5SXQ8_9EURY</name>
<sequence>MVHCPECEATLAERSDIEFVETDATTGFLAASKRFYVTTCAACGATIGSGIAGAKAGGGGGAV</sequence>
<evidence type="ECO:0000313" key="1">
    <source>
        <dbReference type="EMBL" id="MFC6768462.1"/>
    </source>
</evidence>
<reference evidence="1 2" key="1">
    <citation type="journal article" date="2019" name="Int. J. Syst. Evol. Microbiol.">
        <title>The Global Catalogue of Microorganisms (GCM) 10K type strain sequencing project: providing services to taxonomists for standard genome sequencing and annotation.</title>
        <authorList>
            <consortium name="The Broad Institute Genomics Platform"/>
            <consortium name="The Broad Institute Genome Sequencing Center for Infectious Disease"/>
            <person name="Wu L."/>
            <person name="Ma J."/>
        </authorList>
    </citation>
    <scope>NUCLEOTIDE SEQUENCE [LARGE SCALE GENOMIC DNA]</scope>
    <source>
        <strain evidence="1 2">LMG 29247</strain>
    </source>
</reference>
<organism evidence="1 2">
    <name type="scientific">Natrinema soli</name>
    <dbReference type="NCBI Taxonomy" id="1930624"/>
    <lineage>
        <taxon>Archaea</taxon>
        <taxon>Methanobacteriati</taxon>
        <taxon>Methanobacteriota</taxon>
        <taxon>Stenosarchaea group</taxon>
        <taxon>Halobacteria</taxon>
        <taxon>Halobacteriales</taxon>
        <taxon>Natrialbaceae</taxon>
        <taxon>Natrinema</taxon>
    </lineage>
</organism>
<accession>A0ABD5SXQ8</accession>
<dbReference type="AlphaFoldDB" id="A0ABD5SXQ8"/>
<proteinExistence type="predicted"/>
<dbReference type="RefSeq" id="WP_273741238.1">
    <property type="nucleotide sequence ID" value="NZ_JAQIVI010000560.1"/>
</dbReference>